<dbReference type="Proteomes" id="UP000821853">
    <property type="component" value="Chromosome 2"/>
</dbReference>
<accession>A0A9J6FVD2</accession>
<dbReference type="VEuPathDB" id="VectorBase:HLOH_053314"/>
<name>A0A9J6FVD2_HAELO</name>
<evidence type="ECO:0000256" key="1">
    <source>
        <dbReference type="SAM" id="MobiDB-lite"/>
    </source>
</evidence>
<organism evidence="2 3">
    <name type="scientific">Haemaphysalis longicornis</name>
    <name type="common">Bush tick</name>
    <dbReference type="NCBI Taxonomy" id="44386"/>
    <lineage>
        <taxon>Eukaryota</taxon>
        <taxon>Metazoa</taxon>
        <taxon>Ecdysozoa</taxon>
        <taxon>Arthropoda</taxon>
        <taxon>Chelicerata</taxon>
        <taxon>Arachnida</taxon>
        <taxon>Acari</taxon>
        <taxon>Parasitiformes</taxon>
        <taxon>Ixodida</taxon>
        <taxon>Ixodoidea</taxon>
        <taxon>Ixodidae</taxon>
        <taxon>Haemaphysalinae</taxon>
        <taxon>Haemaphysalis</taxon>
    </lineage>
</organism>
<feature type="region of interest" description="Disordered" evidence="1">
    <location>
        <begin position="32"/>
        <end position="57"/>
    </location>
</feature>
<evidence type="ECO:0000313" key="3">
    <source>
        <dbReference type="Proteomes" id="UP000821853"/>
    </source>
</evidence>
<gene>
    <name evidence="2" type="ORF">HPB48_022965</name>
</gene>
<proteinExistence type="predicted"/>
<sequence>MATAMQITVEGEDISRDEFSNGSAWTTLINKRKSASKYAPEQGERVSSALRGGNRDPALANVKKRINSASRLPRLPKKQIRIIVRP</sequence>
<evidence type="ECO:0000313" key="2">
    <source>
        <dbReference type="EMBL" id="KAH9367202.1"/>
    </source>
</evidence>
<dbReference type="AlphaFoldDB" id="A0A9J6FVD2"/>
<comment type="caution">
    <text evidence="2">The sequence shown here is derived from an EMBL/GenBank/DDBJ whole genome shotgun (WGS) entry which is preliminary data.</text>
</comment>
<protein>
    <submittedName>
        <fullName evidence="2">Uncharacterized protein</fullName>
    </submittedName>
</protein>
<keyword evidence="3" id="KW-1185">Reference proteome</keyword>
<dbReference type="EMBL" id="JABSTR010000004">
    <property type="protein sequence ID" value="KAH9367202.1"/>
    <property type="molecule type" value="Genomic_DNA"/>
</dbReference>
<reference evidence="2 3" key="1">
    <citation type="journal article" date="2020" name="Cell">
        <title>Large-Scale Comparative Analyses of Tick Genomes Elucidate Their Genetic Diversity and Vector Capacities.</title>
        <authorList>
            <consortium name="Tick Genome and Microbiome Consortium (TIGMIC)"/>
            <person name="Jia N."/>
            <person name="Wang J."/>
            <person name="Shi W."/>
            <person name="Du L."/>
            <person name="Sun Y."/>
            <person name="Zhan W."/>
            <person name="Jiang J.F."/>
            <person name="Wang Q."/>
            <person name="Zhang B."/>
            <person name="Ji P."/>
            <person name="Bell-Sakyi L."/>
            <person name="Cui X.M."/>
            <person name="Yuan T.T."/>
            <person name="Jiang B.G."/>
            <person name="Yang W.F."/>
            <person name="Lam T.T."/>
            <person name="Chang Q.C."/>
            <person name="Ding S.J."/>
            <person name="Wang X.J."/>
            <person name="Zhu J.G."/>
            <person name="Ruan X.D."/>
            <person name="Zhao L."/>
            <person name="Wei J.T."/>
            <person name="Ye R.Z."/>
            <person name="Que T.C."/>
            <person name="Du C.H."/>
            <person name="Zhou Y.H."/>
            <person name="Cheng J.X."/>
            <person name="Dai P.F."/>
            <person name="Guo W.B."/>
            <person name="Han X.H."/>
            <person name="Huang E.J."/>
            <person name="Li L.F."/>
            <person name="Wei W."/>
            <person name="Gao Y.C."/>
            <person name="Liu J.Z."/>
            <person name="Shao H.Z."/>
            <person name="Wang X."/>
            <person name="Wang C.C."/>
            <person name="Yang T.C."/>
            <person name="Huo Q.B."/>
            <person name="Li W."/>
            <person name="Chen H.Y."/>
            <person name="Chen S.E."/>
            <person name="Zhou L.G."/>
            <person name="Ni X.B."/>
            <person name="Tian J.H."/>
            <person name="Sheng Y."/>
            <person name="Liu T."/>
            <person name="Pan Y.S."/>
            <person name="Xia L.Y."/>
            <person name="Li J."/>
            <person name="Zhao F."/>
            <person name="Cao W.C."/>
        </authorList>
    </citation>
    <scope>NUCLEOTIDE SEQUENCE [LARGE SCALE GENOMIC DNA]</scope>
    <source>
        <strain evidence="2">HaeL-2018</strain>
    </source>
</reference>